<reference evidence="2" key="1">
    <citation type="journal article" date="2019" name="Int. J. Syst. Evol. Microbiol.">
        <title>The Global Catalogue of Microorganisms (GCM) 10K type strain sequencing project: providing services to taxonomists for standard genome sequencing and annotation.</title>
        <authorList>
            <consortium name="The Broad Institute Genomics Platform"/>
            <consortium name="The Broad Institute Genome Sequencing Center for Infectious Disease"/>
            <person name="Wu L."/>
            <person name="Ma J."/>
        </authorList>
    </citation>
    <scope>NUCLEOTIDE SEQUENCE [LARGE SCALE GENOMIC DNA]</scope>
    <source>
        <strain evidence="2">KACC 12597</strain>
    </source>
</reference>
<accession>A0ABW4YB06</accession>
<dbReference type="EMBL" id="JBHUHX010000021">
    <property type="protein sequence ID" value="MFD2112193.1"/>
    <property type="molecule type" value="Genomic_DNA"/>
</dbReference>
<evidence type="ECO:0000313" key="2">
    <source>
        <dbReference type="Proteomes" id="UP001597337"/>
    </source>
</evidence>
<comment type="caution">
    <text evidence="1">The sequence shown here is derived from an EMBL/GenBank/DDBJ whole genome shotgun (WGS) entry which is preliminary data.</text>
</comment>
<evidence type="ECO:0008006" key="3">
    <source>
        <dbReference type="Google" id="ProtNLM"/>
    </source>
</evidence>
<evidence type="ECO:0000313" key="1">
    <source>
        <dbReference type="EMBL" id="MFD2112193.1"/>
    </source>
</evidence>
<name>A0ABW4YB06_9GAMM</name>
<proteinExistence type="predicted"/>
<sequence length="61" mass="6868">MMQQILVAEHPLAFVRNPSEALMAALKSKLALILLDIPMPGWMATPFAEPSRPIPRPRTFR</sequence>
<organism evidence="1 2">
    <name type="scientific">Thiorhodococcus fuscus</name>
    <dbReference type="NCBI Taxonomy" id="527200"/>
    <lineage>
        <taxon>Bacteria</taxon>
        <taxon>Pseudomonadati</taxon>
        <taxon>Pseudomonadota</taxon>
        <taxon>Gammaproteobacteria</taxon>
        <taxon>Chromatiales</taxon>
        <taxon>Chromatiaceae</taxon>
        <taxon>Thiorhodococcus</taxon>
    </lineage>
</organism>
<gene>
    <name evidence="1" type="ORF">ACFSJC_10120</name>
</gene>
<dbReference type="RefSeq" id="WP_386026274.1">
    <property type="nucleotide sequence ID" value="NZ_JBHUHX010000021.1"/>
</dbReference>
<keyword evidence="2" id="KW-1185">Reference proteome</keyword>
<protein>
    <recommendedName>
        <fullName evidence="3">Response regulator</fullName>
    </recommendedName>
</protein>
<dbReference type="Proteomes" id="UP001597337">
    <property type="component" value="Unassembled WGS sequence"/>
</dbReference>